<feature type="region of interest" description="Disordered" evidence="1">
    <location>
        <begin position="1"/>
        <end position="42"/>
    </location>
</feature>
<feature type="compositionally biased region" description="Basic and acidic residues" evidence="1">
    <location>
        <begin position="152"/>
        <end position="166"/>
    </location>
</feature>
<dbReference type="PROSITE" id="PS50280">
    <property type="entry name" value="SET"/>
    <property type="match status" value="1"/>
</dbReference>
<dbReference type="PANTHER" id="PTHR47332:SF4">
    <property type="entry name" value="SET DOMAIN-CONTAINING PROTEIN 5"/>
    <property type="match status" value="1"/>
</dbReference>
<dbReference type="PANTHER" id="PTHR47332">
    <property type="entry name" value="SET DOMAIN-CONTAINING PROTEIN 5"/>
    <property type="match status" value="1"/>
</dbReference>
<reference evidence="3" key="1">
    <citation type="journal article" date="2023" name="Mol. Phylogenet. Evol.">
        <title>Genome-scale phylogeny and comparative genomics of the fungal order Sordariales.</title>
        <authorList>
            <person name="Hensen N."/>
            <person name="Bonometti L."/>
            <person name="Westerberg I."/>
            <person name="Brannstrom I.O."/>
            <person name="Guillou S."/>
            <person name="Cros-Aarteil S."/>
            <person name="Calhoun S."/>
            <person name="Haridas S."/>
            <person name="Kuo A."/>
            <person name="Mondo S."/>
            <person name="Pangilinan J."/>
            <person name="Riley R."/>
            <person name="LaButti K."/>
            <person name="Andreopoulos B."/>
            <person name="Lipzen A."/>
            <person name="Chen C."/>
            <person name="Yan M."/>
            <person name="Daum C."/>
            <person name="Ng V."/>
            <person name="Clum A."/>
            <person name="Steindorff A."/>
            <person name="Ohm R.A."/>
            <person name="Martin F."/>
            <person name="Silar P."/>
            <person name="Natvig D.O."/>
            <person name="Lalanne C."/>
            <person name="Gautier V."/>
            <person name="Ament-Velasquez S.L."/>
            <person name="Kruys A."/>
            <person name="Hutchinson M.I."/>
            <person name="Powell A.J."/>
            <person name="Barry K."/>
            <person name="Miller A.N."/>
            <person name="Grigoriev I.V."/>
            <person name="Debuchy R."/>
            <person name="Gladieux P."/>
            <person name="Hiltunen Thoren M."/>
            <person name="Johannesson H."/>
        </authorList>
    </citation>
    <scope>NUCLEOTIDE SEQUENCE</scope>
    <source>
        <strain evidence="3">FGSC 1904</strain>
    </source>
</reference>
<feature type="compositionally biased region" description="Polar residues" evidence="1">
    <location>
        <begin position="169"/>
        <end position="190"/>
    </location>
</feature>
<sequence length="450" mass="49006">MASITITALSKGAPEDSVSVTDPRPVQSLKNGHPESPLSAPELTLVKSSTIETSEDTILPTDVSLITPSVDAADVPLPDDEDNHDDLKTSSPDNDKVTDQESNAVELSNTEPTDVDTTNSVQDDIKADDANEVDTSLAPSSSAPSSPRTPRSKAERSSDSEDRHDTPVTPLSSIDSSPKTSAKENPSSDPFVTEDPATVLSLDSVDWSSLDTITSFIEKLENLQPDEEDSLDSNTIKAFEAGKEYDGPIIAIPDTPEYHPYSENFQVCISKYGGFGTFATRDLKLGEVILVEKPLLRTSRVDFHTNFLKLSKKAQEAIMQLYTPPGNYRALDGTDPDHIWAIVAANSFALMPYDSGIVAVHNVTSRLNHACQPVANVKFDHDAKNMDAIILTMTKPVKAGSELFISYGGPPLSLYERYGFRCCCGGCKGVSDQDISIMQKRKRENFWMTR</sequence>
<evidence type="ECO:0000256" key="1">
    <source>
        <dbReference type="SAM" id="MobiDB-lite"/>
    </source>
</evidence>
<name>A0AAE0NW84_SORBR</name>
<organism evidence="3 4">
    <name type="scientific">Sordaria brevicollis</name>
    <dbReference type="NCBI Taxonomy" id="83679"/>
    <lineage>
        <taxon>Eukaryota</taxon>
        <taxon>Fungi</taxon>
        <taxon>Dikarya</taxon>
        <taxon>Ascomycota</taxon>
        <taxon>Pezizomycotina</taxon>
        <taxon>Sordariomycetes</taxon>
        <taxon>Sordariomycetidae</taxon>
        <taxon>Sordariales</taxon>
        <taxon>Sordariaceae</taxon>
        <taxon>Sordaria</taxon>
    </lineage>
</organism>
<dbReference type="SUPFAM" id="SSF82199">
    <property type="entry name" value="SET domain"/>
    <property type="match status" value="1"/>
</dbReference>
<dbReference type="SMART" id="SM00317">
    <property type="entry name" value="SET"/>
    <property type="match status" value="1"/>
</dbReference>
<keyword evidence="4" id="KW-1185">Reference proteome</keyword>
<feature type="compositionally biased region" description="Low complexity" evidence="1">
    <location>
        <begin position="135"/>
        <end position="149"/>
    </location>
</feature>
<accession>A0AAE0NW84</accession>
<feature type="compositionally biased region" description="Polar residues" evidence="1">
    <location>
        <begin position="100"/>
        <end position="122"/>
    </location>
</feature>
<feature type="compositionally biased region" description="Basic and acidic residues" evidence="1">
    <location>
        <begin position="85"/>
        <end position="99"/>
    </location>
</feature>
<dbReference type="Pfam" id="PF00856">
    <property type="entry name" value="SET"/>
    <property type="match status" value="1"/>
</dbReference>
<feature type="region of interest" description="Disordered" evidence="1">
    <location>
        <begin position="59"/>
        <end position="195"/>
    </location>
</feature>
<evidence type="ECO:0000313" key="4">
    <source>
        <dbReference type="Proteomes" id="UP001281003"/>
    </source>
</evidence>
<proteinExistence type="predicted"/>
<dbReference type="Gene3D" id="2.170.270.10">
    <property type="entry name" value="SET domain"/>
    <property type="match status" value="1"/>
</dbReference>
<dbReference type="InterPro" id="IPR046341">
    <property type="entry name" value="SET_dom_sf"/>
</dbReference>
<feature type="domain" description="SET" evidence="2">
    <location>
        <begin position="263"/>
        <end position="408"/>
    </location>
</feature>
<dbReference type="EMBL" id="JAUTDP010000014">
    <property type="protein sequence ID" value="KAK3388892.1"/>
    <property type="molecule type" value="Genomic_DNA"/>
</dbReference>
<reference evidence="3" key="2">
    <citation type="submission" date="2023-07" db="EMBL/GenBank/DDBJ databases">
        <authorList>
            <consortium name="Lawrence Berkeley National Laboratory"/>
            <person name="Haridas S."/>
            <person name="Hensen N."/>
            <person name="Bonometti L."/>
            <person name="Westerberg I."/>
            <person name="Brannstrom I.O."/>
            <person name="Guillou S."/>
            <person name="Cros-Aarteil S."/>
            <person name="Calhoun S."/>
            <person name="Kuo A."/>
            <person name="Mondo S."/>
            <person name="Pangilinan J."/>
            <person name="Riley R."/>
            <person name="LaButti K."/>
            <person name="Andreopoulos B."/>
            <person name="Lipzen A."/>
            <person name="Chen C."/>
            <person name="Yanf M."/>
            <person name="Daum C."/>
            <person name="Ng V."/>
            <person name="Clum A."/>
            <person name="Steindorff A."/>
            <person name="Ohm R."/>
            <person name="Martin F."/>
            <person name="Silar P."/>
            <person name="Natvig D."/>
            <person name="Lalanne C."/>
            <person name="Gautier V."/>
            <person name="Ament-velasquez S.L."/>
            <person name="Kruys A."/>
            <person name="Hutchinson M.I."/>
            <person name="Powell A.J."/>
            <person name="Barry K."/>
            <person name="Miller A.N."/>
            <person name="Grigoriev I.V."/>
            <person name="Debuchy R."/>
            <person name="Gladieux P."/>
            <person name="Thoren M.H."/>
            <person name="Johannesson H."/>
        </authorList>
    </citation>
    <scope>NUCLEOTIDE SEQUENCE</scope>
    <source>
        <strain evidence="3">FGSC 1904</strain>
    </source>
</reference>
<dbReference type="Proteomes" id="UP001281003">
    <property type="component" value="Unassembled WGS sequence"/>
</dbReference>
<gene>
    <name evidence="3" type="ORF">B0T20DRAFT_456903</name>
</gene>
<comment type="caution">
    <text evidence="3">The sequence shown here is derived from an EMBL/GenBank/DDBJ whole genome shotgun (WGS) entry which is preliminary data.</text>
</comment>
<dbReference type="InterPro" id="IPR001214">
    <property type="entry name" value="SET_dom"/>
</dbReference>
<protein>
    <recommendedName>
        <fullName evidence="2">SET domain-containing protein</fullName>
    </recommendedName>
</protein>
<dbReference type="AlphaFoldDB" id="A0AAE0NW84"/>
<dbReference type="CDD" id="cd20071">
    <property type="entry name" value="SET_SMYD"/>
    <property type="match status" value="1"/>
</dbReference>
<evidence type="ECO:0000313" key="3">
    <source>
        <dbReference type="EMBL" id="KAK3388892.1"/>
    </source>
</evidence>
<evidence type="ECO:0000259" key="2">
    <source>
        <dbReference type="PROSITE" id="PS50280"/>
    </source>
</evidence>
<dbReference type="InterPro" id="IPR053185">
    <property type="entry name" value="SET_domain_protein"/>
</dbReference>